<dbReference type="EMBL" id="BPWL01000002">
    <property type="protein sequence ID" value="GJJ07196.1"/>
    <property type="molecule type" value="Genomic_DNA"/>
</dbReference>
<dbReference type="Proteomes" id="UP001050691">
    <property type="component" value="Unassembled WGS sequence"/>
</dbReference>
<organism evidence="2 3">
    <name type="scientific">Clathrus columnatus</name>
    <dbReference type="NCBI Taxonomy" id="1419009"/>
    <lineage>
        <taxon>Eukaryota</taxon>
        <taxon>Fungi</taxon>
        <taxon>Dikarya</taxon>
        <taxon>Basidiomycota</taxon>
        <taxon>Agaricomycotina</taxon>
        <taxon>Agaricomycetes</taxon>
        <taxon>Phallomycetidae</taxon>
        <taxon>Phallales</taxon>
        <taxon>Clathraceae</taxon>
        <taxon>Clathrus</taxon>
    </lineage>
</organism>
<feature type="transmembrane region" description="Helical" evidence="1">
    <location>
        <begin position="92"/>
        <end position="113"/>
    </location>
</feature>
<proteinExistence type="predicted"/>
<evidence type="ECO:0000313" key="3">
    <source>
        <dbReference type="Proteomes" id="UP001050691"/>
    </source>
</evidence>
<dbReference type="AlphaFoldDB" id="A0AAV5A2F0"/>
<keyword evidence="1" id="KW-1133">Transmembrane helix</keyword>
<sequence length="171" mass="18889">MHTPILDFDEKSPLPCIIVTPSTPTEYHIAFHPKDSPLQQLSFAAQQQKRQQPRARRAFLASLSSFVDPPPAVHQALETPFRRYPSKQSSRLAFLIGIPIFIIICHFLLTAFMRNVGLGSPLFTGPLSRGGLTSNVVHFRAHRDGIAEPEPAPLASSITSIEDVLIDLNAN</sequence>
<keyword evidence="3" id="KW-1185">Reference proteome</keyword>
<comment type="caution">
    <text evidence="2">The sequence shown here is derived from an EMBL/GenBank/DDBJ whole genome shotgun (WGS) entry which is preliminary data.</text>
</comment>
<gene>
    <name evidence="2" type="ORF">Clacol_001396</name>
</gene>
<protein>
    <submittedName>
        <fullName evidence="2">Uncharacterized protein</fullName>
    </submittedName>
</protein>
<evidence type="ECO:0000313" key="2">
    <source>
        <dbReference type="EMBL" id="GJJ07196.1"/>
    </source>
</evidence>
<keyword evidence="1" id="KW-0812">Transmembrane</keyword>
<keyword evidence="1" id="KW-0472">Membrane</keyword>
<name>A0AAV5A2F0_9AGAM</name>
<reference evidence="2" key="1">
    <citation type="submission" date="2021-10" db="EMBL/GenBank/DDBJ databases">
        <title>De novo Genome Assembly of Clathrus columnatus (Basidiomycota, Fungi) Using Illumina and Nanopore Sequence Data.</title>
        <authorList>
            <person name="Ogiso-Tanaka E."/>
            <person name="Itagaki H."/>
            <person name="Hosoya T."/>
            <person name="Hosaka K."/>
        </authorList>
    </citation>
    <scope>NUCLEOTIDE SEQUENCE</scope>
    <source>
        <strain evidence="2">MO-923</strain>
    </source>
</reference>
<evidence type="ECO:0000256" key="1">
    <source>
        <dbReference type="SAM" id="Phobius"/>
    </source>
</evidence>
<accession>A0AAV5A2F0</accession>